<accession>A0A0P1LJK3</accession>
<evidence type="ECO:0000313" key="5">
    <source>
        <dbReference type="Proteomes" id="UP000182011"/>
    </source>
</evidence>
<name>A0A0P1LJK3_9BACT</name>
<accession>A0A0S4MQE4</accession>
<dbReference type="RefSeq" id="WP_075426476.1">
    <property type="nucleotide sequence ID" value="NZ_CZVI01000035.1"/>
</dbReference>
<keyword evidence="2" id="KW-1133">Transmembrane helix</keyword>
<keyword evidence="1" id="KW-0175">Coiled coil</keyword>
<keyword evidence="6" id="KW-1185">Reference proteome</keyword>
<evidence type="ECO:0000256" key="1">
    <source>
        <dbReference type="SAM" id="Coils"/>
    </source>
</evidence>
<organism evidence="4 5">
    <name type="scientific">Candidatus Kryptonium thompsonii</name>
    <dbReference type="NCBI Taxonomy" id="1633631"/>
    <lineage>
        <taxon>Bacteria</taxon>
        <taxon>Pseudomonadati</taxon>
        <taxon>Candidatus Kryptoniota</taxon>
        <taxon>Candidatus Kryptonium</taxon>
    </lineage>
</organism>
<accession>A0A0P1MEL4</accession>
<evidence type="ECO:0000313" key="6">
    <source>
        <dbReference type="Proteomes" id="UP000182200"/>
    </source>
</evidence>
<dbReference type="Proteomes" id="UP000182011">
    <property type="component" value="Unassembled WGS sequence"/>
</dbReference>
<keyword evidence="2" id="KW-0472">Membrane</keyword>
<keyword evidence="2" id="KW-0812">Transmembrane</keyword>
<evidence type="ECO:0000256" key="2">
    <source>
        <dbReference type="SAM" id="Phobius"/>
    </source>
</evidence>
<accession>A0A0P1MBS7</accession>
<accession>A0A0P1MCI8</accession>
<feature type="coiled-coil region" evidence="1">
    <location>
        <begin position="394"/>
        <end position="425"/>
    </location>
</feature>
<dbReference type="STRING" id="1633631.GCA_001442925_00134"/>
<accession>A0A0N7N019</accession>
<gene>
    <name evidence="4" type="ORF">JGI4_00134</name>
    <name evidence="3" type="ORF">JGI8_01814</name>
</gene>
<dbReference type="EMBL" id="FAOP01000001">
    <property type="protein sequence ID" value="CUU00917.1"/>
    <property type="molecule type" value="Genomic_DNA"/>
</dbReference>
<reference evidence="3 6" key="1">
    <citation type="submission" date="2015-11" db="EMBL/GenBank/DDBJ databases">
        <authorList>
            <person name="Varghese N."/>
        </authorList>
    </citation>
    <scope>NUCLEOTIDE SEQUENCE [LARGE SCALE GENOMIC DNA]</scope>
    <source>
        <strain evidence="3 6">JGI-8</strain>
    </source>
</reference>
<reference evidence="4 5" key="2">
    <citation type="submission" date="2015-11" db="EMBL/GenBank/DDBJ databases">
        <authorList>
            <person name="Zhang Y."/>
            <person name="Guo Z."/>
        </authorList>
    </citation>
    <scope>NUCLEOTIDE SEQUENCE [LARGE SCALE GENOMIC DNA]</scope>
    <source>
        <strain evidence="4">JGI-4</strain>
    </source>
</reference>
<evidence type="ECO:0000313" key="4">
    <source>
        <dbReference type="EMBL" id="CUU00917.1"/>
    </source>
</evidence>
<protein>
    <submittedName>
        <fullName evidence="4">Uncharacterized protein</fullName>
    </submittedName>
</protein>
<evidence type="ECO:0000313" key="3">
    <source>
        <dbReference type="EMBL" id="CUS93419.1"/>
    </source>
</evidence>
<accession>A0A0N7MUM0</accession>
<feature type="transmembrane region" description="Helical" evidence="2">
    <location>
        <begin position="431"/>
        <end position="453"/>
    </location>
</feature>
<feature type="coiled-coil region" evidence="1">
    <location>
        <begin position="12"/>
        <end position="71"/>
    </location>
</feature>
<proteinExistence type="predicted"/>
<sequence length="454" mass="52681">MPLEELRPTNNYVTYEQLQKFLADRLEALEREIEMKLLQLKESKFNYLEEKLNLKTELESLKEQFRILNSEFITRITNLSYKVLEINNFFTQKLAEINQQFTELNTSIITEFERYRKEFYDFLSKNDLRTFFEKNADLIPYLLSPMTAELDEFKNKLSTIETNLLLIQNFYSNISGEINKQVDEIIKTTLNNVDSKVLSLTDTLKETLQTKVSSLEIGKDIDISGLAELKEEIFHFLNTVNQNIQEIKNLYQNIQPMESTIPQVDFSAILSEINSKIEEIKNNQTGKEFLVPELPDVEYLKVFSEEIRNNLSLLKKISEDILSKTSSLTLIPPANLDEDLKSIDSQIKEMKNTFDEVATSQYEIQNNVGNLLEKTTAITAEVQNITKSFKKDILENFSLVKSEIKQELKNQKQEIVTTINSIRESIESSKALPFVVIFCTMLIIGVMVLLKFVF</sequence>
<dbReference type="EMBL" id="CZVI01000035">
    <property type="protein sequence ID" value="CUS93419.1"/>
    <property type="molecule type" value="Genomic_DNA"/>
</dbReference>
<dbReference type="OrthoDB" id="9776184at2"/>
<dbReference type="Proteomes" id="UP000182200">
    <property type="component" value="Unassembled WGS sequence"/>
</dbReference>
<accession>A0A0P1L916</accession>
<dbReference type="AlphaFoldDB" id="A0A0P1LJK3"/>